<name>C4R8E9_KOMPG</name>
<dbReference type="GeneID" id="8201323"/>
<protein>
    <recommendedName>
        <fullName evidence="2">CCZ1/INTU/HSP4 first Longin domain-containing protein</fullName>
    </recommendedName>
</protein>
<dbReference type="AlphaFoldDB" id="C4R8E9"/>
<dbReference type="HOGENOM" id="CLU_418027_0_0_1"/>
<dbReference type="OMA" id="MFYYIKY"/>
<dbReference type="Pfam" id="PF19031">
    <property type="entry name" value="Intu_longin_1"/>
    <property type="match status" value="1"/>
</dbReference>
<dbReference type="InterPro" id="IPR013176">
    <property type="entry name" value="Ccz1"/>
</dbReference>
<evidence type="ECO:0000256" key="1">
    <source>
        <dbReference type="ARBA" id="ARBA00005352"/>
    </source>
</evidence>
<organism evidence="3 4">
    <name type="scientific">Komagataella phaffii (strain GS115 / ATCC 20864)</name>
    <name type="common">Yeast</name>
    <name type="synonym">Pichia pastoris</name>
    <dbReference type="NCBI Taxonomy" id="644223"/>
    <lineage>
        <taxon>Eukaryota</taxon>
        <taxon>Fungi</taxon>
        <taxon>Dikarya</taxon>
        <taxon>Ascomycota</taxon>
        <taxon>Saccharomycotina</taxon>
        <taxon>Pichiomycetes</taxon>
        <taxon>Pichiales</taxon>
        <taxon>Pichiaceae</taxon>
        <taxon>Komagataella</taxon>
    </lineage>
</organism>
<dbReference type="EMBL" id="FN392322">
    <property type="protein sequence ID" value="CAY71874.1"/>
    <property type="molecule type" value="Genomic_DNA"/>
</dbReference>
<dbReference type="FunCoup" id="C4R8E9">
    <property type="interactions" value="94"/>
</dbReference>
<dbReference type="GO" id="GO:0016192">
    <property type="term" value="P:vesicle-mediated transport"/>
    <property type="evidence" value="ECO:0007669"/>
    <property type="project" value="InterPro"/>
</dbReference>
<sequence length="656" mass="75579">MESAGQQLVLQSYPGLQFFAIFNPKLQSNEESIPSSDLDETELEVKRKLLCFIRFDGAETSNFQKFKLIGMIEGLQDFSSKFRGGNKLRFIDTQKTRLILLNVEQDYWLVLSIRLAEVKVTATNEKIFTLRFLALPEYTEAELQEGYRWWRLHNGEFSFNYNQLPLESFTQLLEDWWYTWCKNKWVNFEIKNEGFVDVDHSFRKSSIELPNGFTDSLETNLAELMSEDPEILDIIIMNTTKTPIKNFGVLWKNKDSKFEQESIVDLIRYQQCIALTVGLTTNNLSEGNVLSPSEVDPTSPEEERENLFYLIANQSLSFLEPSKNFLTTQLGNILYPATMTLDAMSSISGYLPEVSWFYNKGETPPTLEAPQANDDAENTPDAKVNEKRGKFLIGMVKLHTNTDEKEICDKLVFLKQKDEPTYMEHKLLIYEVAGLTFTAIYRGDCASLNEPEYYRKLEDSLYRIWQTCLYRLVLENIKEYQSCVKSKPSTFYYLLYDRPSDSHQSSFPVISFRGSDEDFGELDSDVFSTLTLKDNETIKGSILNSTSKPKNAKEISKSQLISLNQSILSLSTESRSEQEILLPDEKLLKTGRNWWVLFKDLGESQAYGTSLIIAKKFDSKDPSKKDIFNNSDSDDNLVSSLGEDVSEWWEQFTRSV</sequence>
<dbReference type="InterPro" id="IPR043987">
    <property type="entry name" value="CCZ1/INTU/HSP4_longin_1"/>
</dbReference>
<dbReference type="STRING" id="644223.C4R8E9"/>
<dbReference type="OrthoDB" id="4082324at2759"/>
<evidence type="ECO:0000259" key="2">
    <source>
        <dbReference type="Pfam" id="PF19031"/>
    </source>
</evidence>
<dbReference type="RefSeq" id="XP_002494053.1">
    <property type="nucleotide sequence ID" value="XM_002494008.1"/>
</dbReference>
<accession>C4R8E9</accession>
<feature type="domain" description="CCZ1/INTU/HSP4 first Longin" evidence="2">
    <location>
        <begin position="44"/>
        <end position="155"/>
    </location>
</feature>
<evidence type="ECO:0000313" key="4">
    <source>
        <dbReference type="Proteomes" id="UP000000314"/>
    </source>
</evidence>
<dbReference type="PANTHER" id="PTHR13056">
    <property type="entry name" value="VACUOLAR FUSION PROTEIN CCZ1 HOMOLOG-RELATED"/>
    <property type="match status" value="1"/>
</dbReference>
<keyword evidence="4" id="KW-1185">Reference proteome</keyword>
<proteinExistence type="inferred from homology"/>
<gene>
    <name evidence="3" type="ordered locus">PAS_chr4_0614</name>
</gene>
<reference evidence="3 4" key="1">
    <citation type="journal article" date="2009" name="Nat. Biotechnol.">
        <title>Genome sequence of the recombinant protein production host Pichia pastoris.</title>
        <authorList>
            <person name="De Schutter K."/>
            <person name="Lin Y.C."/>
            <person name="Tiels P."/>
            <person name="Van Hecke A."/>
            <person name="Glinka S."/>
            <person name="Weber-Lehmann J."/>
            <person name="Rouze P."/>
            <person name="Van de Peer Y."/>
            <person name="Callewaert N."/>
        </authorList>
    </citation>
    <scope>NUCLEOTIDE SEQUENCE [LARGE SCALE GENOMIC DNA]</scope>
    <source>
        <strain evidence="4">GS115 / ATCC 20864</strain>
    </source>
</reference>
<dbReference type="Proteomes" id="UP000000314">
    <property type="component" value="Chromosome 4"/>
</dbReference>
<dbReference type="KEGG" id="ppa:PAS_chr4_0614"/>
<dbReference type="InParanoid" id="C4R8E9"/>
<comment type="similarity">
    <text evidence="1">Belongs to the CCZ1 family.</text>
</comment>
<dbReference type="eggNOG" id="ENOG502RAN6">
    <property type="taxonomic scope" value="Eukaryota"/>
</dbReference>
<dbReference type="PANTHER" id="PTHR13056:SF0">
    <property type="entry name" value="VACUOLAR FUSION PROTEIN CCZ1 HOMOLOG-RELATED"/>
    <property type="match status" value="1"/>
</dbReference>
<dbReference type="GO" id="GO:0035658">
    <property type="term" value="C:Mon1-Ccz1 complex"/>
    <property type="evidence" value="ECO:0007669"/>
    <property type="project" value="InterPro"/>
</dbReference>
<evidence type="ECO:0000313" key="3">
    <source>
        <dbReference type="EMBL" id="CAY71874.1"/>
    </source>
</evidence>